<dbReference type="Proteomes" id="UP001151081">
    <property type="component" value="Unassembled WGS sequence"/>
</dbReference>
<proteinExistence type="predicted"/>
<gene>
    <name evidence="2" type="ORF">KEG57_03920</name>
</gene>
<reference evidence="2 3" key="1">
    <citation type="submission" date="2021-04" db="EMBL/GenBank/DDBJ databases">
        <title>Genome analysis of Polyangium sp.</title>
        <authorList>
            <person name="Li Y."/>
            <person name="Wang J."/>
        </authorList>
    </citation>
    <scope>NUCLEOTIDE SEQUENCE [LARGE SCALE GENOMIC DNA]</scope>
    <source>
        <strain evidence="2 3">SDU14</strain>
    </source>
</reference>
<accession>A0A9X3WZ56</accession>
<keyword evidence="3" id="KW-1185">Reference proteome</keyword>
<comment type="caution">
    <text evidence="2">The sequence shown here is derived from an EMBL/GenBank/DDBJ whole genome shotgun (WGS) entry which is preliminary data.</text>
</comment>
<evidence type="ECO:0000313" key="2">
    <source>
        <dbReference type="EMBL" id="MDC3979635.1"/>
    </source>
</evidence>
<sequence length="266" mass="28485">MSNNNSPAKLSRAQKATIGRKLHDNLILRAQKGPPEPMLDAFIPQLDAITIRLETHVAGKDETSAARAAHADRSEKADIEVDTLARHIEGYIDVEASRRAGPHVASARALHTAAFPRGRAFLDDYIPDQNQEIRRILSVLRAPEHAPTLAGISFPMVWLDRLESAVEESDFALAEKATARGAIGDHISLGKGAEAAWVDVVGRLRKYLESRAPAGNVEIALENGALLAPLNDAIAHAKAVAAARATRRKKKPAAPAAAEPTAEPTA</sequence>
<feature type="compositionally biased region" description="Low complexity" evidence="1">
    <location>
        <begin position="253"/>
        <end position="266"/>
    </location>
</feature>
<dbReference type="EMBL" id="JAGTJJ010000001">
    <property type="protein sequence ID" value="MDC3979635.1"/>
    <property type="molecule type" value="Genomic_DNA"/>
</dbReference>
<evidence type="ECO:0000313" key="3">
    <source>
        <dbReference type="Proteomes" id="UP001151081"/>
    </source>
</evidence>
<dbReference type="AlphaFoldDB" id="A0A9X3WZ56"/>
<organism evidence="2 3">
    <name type="scientific">Polyangium jinanense</name>
    <dbReference type="NCBI Taxonomy" id="2829994"/>
    <lineage>
        <taxon>Bacteria</taxon>
        <taxon>Pseudomonadati</taxon>
        <taxon>Myxococcota</taxon>
        <taxon>Polyangia</taxon>
        <taxon>Polyangiales</taxon>
        <taxon>Polyangiaceae</taxon>
        <taxon>Polyangium</taxon>
    </lineage>
</organism>
<name>A0A9X3WZ56_9BACT</name>
<feature type="region of interest" description="Disordered" evidence="1">
    <location>
        <begin position="245"/>
        <end position="266"/>
    </location>
</feature>
<dbReference type="RefSeq" id="WP_272458141.1">
    <property type="nucleotide sequence ID" value="NZ_JAGTJJ010000001.1"/>
</dbReference>
<evidence type="ECO:0000256" key="1">
    <source>
        <dbReference type="SAM" id="MobiDB-lite"/>
    </source>
</evidence>
<protein>
    <submittedName>
        <fullName evidence="2">Uncharacterized protein</fullName>
    </submittedName>
</protein>